<accession>A0A2K9LXF4</accession>
<protein>
    <submittedName>
        <fullName evidence="1">Uncharacterized protein</fullName>
    </submittedName>
</protein>
<dbReference type="Proteomes" id="UP000234790">
    <property type="component" value="Chromosome"/>
</dbReference>
<organism evidence="1 2">
    <name type="scientific">Spiroplasma monobiae MQ-1</name>
    <dbReference type="NCBI Taxonomy" id="1336748"/>
    <lineage>
        <taxon>Bacteria</taxon>
        <taxon>Bacillati</taxon>
        <taxon>Mycoplasmatota</taxon>
        <taxon>Mollicutes</taxon>
        <taxon>Entomoplasmatales</taxon>
        <taxon>Spiroplasmataceae</taxon>
        <taxon>Spiroplasma</taxon>
    </lineage>
</organism>
<proteinExistence type="predicted"/>
<gene>
    <name evidence="1" type="ORF">SMONO_v1c01430</name>
</gene>
<evidence type="ECO:0000313" key="1">
    <source>
        <dbReference type="EMBL" id="AUM62394.1"/>
    </source>
</evidence>
<dbReference type="RefSeq" id="WP_101780446.1">
    <property type="nucleotide sequence ID" value="NZ_CP025543.1"/>
</dbReference>
<keyword evidence="2" id="KW-1185">Reference proteome</keyword>
<dbReference type="KEGG" id="smoo:SMONO_v1c01430"/>
<name>A0A2K9LXF4_SPISQ</name>
<dbReference type="OrthoDB" id="387818at2"/>
<dbReference type="EMBL" id="CP025543">
    <property type="protein sequence ID" value="AUM62394.1"/>
    <property type="molecule type" value="Genomic_DNA"/>
</dbReference>
<dbReference type="AlphaFoldDB" id="A0A2K9LXF4"/>
<evidence type="ECO:0000313" key="2">
    <source>
        <dbReference type="Proteomes" id="UP000234790"/>
    </source>
</evidence>
<sequence length="364" mass="42458">MSMTAEEILVNCEKQFAFIKRDIDALIKYIKELIGHCEQIDNSGFYKNQIQELLNKLTKEQEDLAQNTYERELSSDTHVAIETYHEIQRYAERKRDSIAEFKAQVFSFKKDVLAKEQENILKALDKNLFEDLENLKNSLIEKYEDDEDKLYIKKMFDENKHILINKKGNEIYEFVLEELKNRKASNSVIAKEIVSGSIDLYSEDKDLVEAIRGEAKNFMGSKDSNNFQETMKNYFVNSSKIAEQEAVRKDNVIKIVNAIREVGYIVNEDNIRKVEEKNMILIHGEKPSGETADFAVKLDGSFIYNWEGFDGHEHDADAQAFLSKLKEFNLHSSDEFNKQYREPKYIAKNKQMFKNKNSNSNSNK</sequence>
<reference evidence="1 2" key="1">
    <citation type="submission" date="2017-12" db="EMBL/GenBank/DDBJ databases">
        <title>Complete genome sequence of Spiroplasma monobiae MQ-1 (ATCC 33825).</title>
        <authorList>
            <person name="Tsai Y.-M."/>
            <person name="Lo W.-S."/>
            <person name="Wu P.-S."/>
            <person name="Cho S.-T."/>
            <person name="Kuo C.-H."/>
        </authorList>
    </citation>
    <scope>NUCLEOTIDE SEQUENCE [LARGE SCALE GENOMIC DNA]</scope>
    <source>
        <strain evidence="1 2">MQ-1</strain>
    </source>
</reference>